<keyword evidence="7" id="KW-0411">Iron-sulfur</keyword>
<dbReference type="CDD" id="cd02068">
    <property type="entry name" value="radical_SAM_B12_BD"/>
    <property type="match status" value="1"/>
</dbReference>
<dbReference type="InterPro" id="IPR006158">
    <property type="entry name" value="Cobalamin-bd"/>
</dbReference>
<feature type="domain" description="Radical SAM core" evidence="9">
    <location>
        <begin position="157"/>
        <end position="383"/>
    </location>
</feature>
<evidence type="ECO:0000256" key="2">
    <source>
        <dbReference type="ARBA" id="ARBA00022603"/>
    </source>
</evidence>
<dbReference type="InterPro" id="IPR006638">
    <property type="entry name" value="Elp3/MiaA/NifB-like_rSAM"/>
</dbReference>
<dbReference type="PANTHER" id="PTHR43409:SF7">
    <property type="entry name" value="BLL1977 PROTEIN"/>
    <property type="match status" value="1"/>
</dbReference>
<evidence type="ECO:0000259" key="8">
    <source>
        <dbReference type="PROSITE" id="PS51332"/>
    </source>
</evidence>
<evidence type="ECO:0000256" key="6">
    <source>
        <dbReference type="ARBA" id="ARBA00023004"/>
    </source>
</evidence>
<dbReference type="GO" id="GO:0031419">
    <property type="term" value="F:cobalamin binding"/>
    <property type="evidence" value="ECO:0007669"/>
    <property type="project" value="InterPro"/>
</dbReference>
<proteinExistence type="predicted"/>
<dbReference type="GO" id="GO:0051539">
    <property type="term" value="F:4 iron, 4 sulfur cluster binding"/>
    <property type="evidence" value="ECO:0007669"/>
    <property type="project" value="UniProtKB-KW"/>
</dbReference>
<dbReference type="SUPFAM" id="SSF102114">
    <property type="entry name" value="Radical SAM enzymes"/>
    <property type="match status" value="1"/>
</dbReference>
<keyword evidence="5" id="KW-0479">Metal-binding</keyword>
<comment type="caution">
    <text evidence="10">The sequence shown here is derived from an EMBL/GenBank/DDBJ whole genome shotgun (WGS) entry which is preliminary data.</text>
</comment>
<dbReference type="SFLD" id="SFLDG01082">
    <property type="entry name" value="B12-binding_domain_containing"/>
    <property type="match status" value="1"/>
</dbReference>
<evidence type="ECO:0000256" key="4">
    <source>
        <dbReference type="ARBA" id="ARBA00022691"/>
    </source>
</evidence>
<dbReference type="SMART" id="SM00729">
    <property type="entry name" value="Elp3"/>
    <property type="match status" value="1"/>
</dbReference>
<dbReference type="EMBL" id="JACBNQ010000002">
    <property type="protein sequence ID" value="NYB73249.1"/>
    <property type="molecule type" value="Genomic_DNA"/>
</dbReference>
<dbReference type="Gene3D" id="3.80.30.20">
    <property type="entry name" value="tm_1862 like domain"/>
    <property type="match status" value="1"/>
</dbReference>
<dbReference type="PROSITE" id="PS51918">
    <property type="entry name" value="RADICAL_SAM"/>
    <property type="match status" value="1"/>
</dbReference>
<gene>
    <name evidence="10" type="ORF">HZF24_03755</name>
</gene>
<keyword evidence="6" id="KW-0408">Iron</keyword>
<reference evidence="10" key="1">
    <citation type="submission" date="2020-07" db="EMBL/GenBank/DDBJ databases">
        <title>Genomic analysis of a strain of Sedimentibacter Hydroxybenzoicus DSM7310.</title>
        <authorList>
            <person name="Ma S."/>
        </authorList>
    </citation>
    <scope>NUCLEOTIDE SEQUENCE</scope>
    <source>
        <strain evidence="10">DSM 7310</strain>
    </source>
</reference>
<dbReference type="InterPro" id="IPR007197">
    <property type="entry name" value="rSAM"/>
</dbReference>
<dbReference type="GO" id="GO:0003824">
    <property type="term" value="F:catalytic activity"/>
    <property type="evidence" value="ECO:0007669"/>
    <property type="project" value="InterPro"/>
</dbReference>
<dbReference type="CDD" id="cd01335">
    <property type="entry name" value="Radical_SAM"/>
    <property type="match status" value="1"/>
</dbReference>
<dbReference type="Pfam" id="PF04055">
    <property type="entry name" value="Radical_SAM"/>
    <property type="match status" value="1"/>
</dbReference>
<name>A0A974BHG1_SEDHY</name>
<dbReference type="InterPro" id="IPR051198">
    <property type="entry name" value="BchE-like"/>
</dbReference>
<dbReference type="SFLD" id="SFLDG01123">
    <property type="entry name" value="methyltransferase_(Class_B)"/>
    <property type="match status" value="1"/>
</dbReference>
<dbReference type="Pfam" id="PF02310">
    <property type="entry name" value="B12-binding"/>
    <property type="match status" value="1"/>
</dbReference>
<feature type="domain" description="B12-binding" evidence="8">
    <location>
        <begin position="4"/>
        <end position="135"/>
    </location>
</feature>
<dbReference type="InterPro" id="IPR058240">
    <property type="entry name" value="rSAM_sf"/>
</dbReference>
<comment type="cofactor">
    <cofactor evidence="1">
        <name>[4Fe-4S] cluster</name>
        <dbReference type="ChEBI" id="CHEBI:49883"/>
    </cofactor>
</comment>
<keyword evidence="2" id="KW-0489">Methyltransferase</keyword>
<dbReference type="InterPro" id="IPR023404">
    <property type="entry name" value="rSAM_horseshoe"/>
</dbReference>
<dbReference type="InterPro" id="IPR034466">
    <property type="entry name" value="Methyltransferase_Class_B"/>
</dbReference>
<evidence type="ECO:0000256" key="3">
    <source>
        <dbReference type="ARBA" id="ARBA00022679"/>
    </source>
</evidence>
<protein>
    <submittedName>
        <fullName evidence="10">B12-binding domain-containing radical SAM protein</fullName>
    </submittedName>
</protein>
<sequence>MLNKKILLIQPSPYDRNHKPIKKSRLYFVGLAMPLLAAMMPDDWESEIILEILEDIPWDTDADIVGISSMGHGVIRSIDIAKKFKEIGKTVILGGYMVSIMAEEALKYCDAVVVGDAELIWSELLEDFENGKLKNIYEKNLEKGFFSTPLPRFDLIVNKKIGDFLPVQAGRGCPNICSFCSVACLYKGHYIKKPLNEVVRDIKQVKELGFKKFLLLDDNIFSDREYLHELLNEIKKLNMEWMSQCDIKIGKEDELLKQLSESGCTTLSFGLESISRESLIGMNKGWANPSRYPELIRNIQRHGIDVSTEMVVGGEGDTLESIRMTKNFIEENKISVPRFYILTPIPGTKFFKDIVDEGRLINDNIYSFDGTEAVHKPRNMTPEELTSAYWDLYESLFTYKSIIKRNILRKEFLKNPGKYLFYCFVNLFYKYQIKSRITPNIF</sequence>
<keyword evidence="3" id="KW-0808">Transferase</keyword>
<evidence type="ECO:0000313" key="10">
    <source>
        <dbReference type="EMBL" id="NYB73249.1"/>
    </source>
</evidence>
<keyword evidence="11" id="KW-1185">Reference proteome</keyword>
<evidence type="ECO:0000259" key="9">
    <source>
        <dbReference type="PROSITE" id="PS51918"/>
    </source>
</evidence>
<evidence type="ECO:0000313" key="11">
    <source>
        <dbReference type="Proteomes" id="UP000611629"/>
    </source>
</evidence>
<dbReference type="PANTHER" id="PTHR43409">
    <property type="entry name" value="ANAEROBIC MAGNESIUM-PROTOPORPHYRIN IX MONOMETHYL ESTER CYCLASE-RELATED"/>
    <property type="match status" value="1"/>
</dbReference>
<dbReference type="GO" id="GO:0005829">
    <property type="term" value="C:cytosol"/>
    <property type="evidence" value="ECO:0007669"/>
    <property type="project" value="TreeGrafter"/>
</dbReference>
<dbReference type="AlphaFoldDB" id="A0A974BHG1"/>
<dbReference type="RefSeq" id="WP_179237143.1">
    <property type="nucleotide sequence ID" value="NZ_JACBNQ010000002.1"/>
</dbReference>
<accession>A0A974BHG1</accession>
<dbReference type="Proteomes" id="UP000611629">
    <property type="component" value="Unassembled WGS sequence"/>
</dbReference>
<dbReference type="PROSITE" id="PS51332">
    <property type="entry name" value="B12_BINDING"/>
    <property type="match status" value="1"/>
</dbReference>
<evidence type="ECO:0000256" key="5">
    <source>
        <dbReference type="ARBA" id="ARBA00022723"/>
    </source>
</evidence>
<dbReference type="SFLD" id="SFLDS00029">
    <property type="entry name" value="Radical_SAM"/>
    <property type="match status" value="1"/>
</dbReference>
<dbReference type="GO" id="GO:0046872">
    <property type="term" value="F:metal ion binding"/>
    <property type="evidence" value="ECO:0007669"/>
    <property type="project" value="UniProtKB-KW"/>
</dbReference>
<organism evidence="10 11">
    <name type="scientific">Sedimentibacter hydroxybenzoicus DSM 7310</name>
    <dbReference type="NCBI Taxonomy" id="1123245"/>
    <lineage>
        <taxon>Bacteria</taxon>
        <taxon>Bacillati</taxon>
        <taxon>Bacillota</taxon>
        <taxon>Tissierellia</taxon>
        <taxon>Sedimentibacter</taxon>
    </lineage>
</organism>
<evidence type="ECO:0000256" key="7">
    <source>
        <dbReference type="ARBA" id="ARBA00023014"/>
    </source>
</evidence>
<keyword evidence="4" id="KW-0949">S-adenosyl-L-methionine</keyword>
<dbReference type="Gene3D" id="3.40.50.280">
    <property type="entry name" value="Cobalamin-binding domain"/>
    <property type="match status" value="1"/>
</dbReference>
<evidence type="ECO:0000256" key="1">
    <source>
        <dbReference type="ARBA" id="ARBA00001966"/>
    </source>
</evidence>